<gene>
    <name evidence="4" type="ORF">BN1221_02959</name>
</gene>
<evidence type="ECO:0000256" key="2">
    <source>
        <dbReference type="ARBA" id="ARBA00023239"/>
    </source>
</evidence>
<dbReference type="InterPro" id="IPR007506">
    <property type="entry name" value="PMDh-L-like_dom"/>
</dbReference>
<evidence type="ECO:0000259" key="3">
    <source>
        <dbReference type="Pfam" id="PF04412"/>
    </source>
</evidence>
<proteinExistence type="predicted"/>
<evidence type="ECO:0000313" key="5">
    <source>
        <dbReference type="Proteomes" id="UP000044377"/>
    </source>
</evidence>
<dbReference type="AlphaFoldDB" id="A0A0G4JX36"/>
<protein>
    <recommendedName>
        <fullName evidence="3">Phosphomevalonate dehydratase large subunit-like domain-containing protein</fullName>
    </recommendedName>
</protein>
<reference evidence="5" key="1">
    <citation type="submission" date="2015-01" db="EMBL/GenBank/DDBJ databases">
        <authorList>
            <person name="Paterson Steve"/>
        </authorList>
    </citation>
    <scope>NUCLEOTIDE SEQUENCE [LARGE SCALE GENOMIC DNA]</scope>
    <source>
        <strain evidence="5">OBR1</strain>
    </source>
</reference>
<keyword evidence="2" id="KW-0456">Lyase</keyword>
<dbReference type="RefSeq" id="WP_048637928.1">
    <property type="nucleotide sequence ID" value="NZ_CGIG01000001.1"/>
</dbReference>
<dbReference type="OrthoDB" id="1550274at2"/>
<dbReference type="Proteomes" id="UP000044377">
    <property type="component" value="Unassembled WGS sequence"/>
</dbReference>
<evidence type="ECO:0000313" key="4">
    <source>
        <dbReference type="EMBL" id="CPR17985.1"/>
    </source>
</evidence>
<feature type="domain" description="Phosphomevalonate dehydratase large subunit-like" evidence="3">
    <location>
        <begin position="1"/>
        <end position="404"/>
    </location>
</feature>
<keyword evidence="5" id="KW-1185">Reference proteome</keyword>
<dbReference type="STRING" id="1109412.BN1221_02959"/>
<dbReference type="GO" id="GO:0016829">
    <property type="term" value="F:lyase activity"/>
    <property type="evidence" value="ECO:0007669"/>
    <property type="project" value="UniProtKB-KW"/>
</dbReference>
<keyword evidence="1" id="KW-0408">Iron</keyword>
<dbReference type="PANTHER" id="PTHR36577">
    <property type="entry name" value="DUF521 DOMAIN PROTEIN (AFU_ORTHOLOGUE AFUA_6G00490)"/>
    <property type="match status" value="1"/>
</dbReference>
<dbReference type="Pfam" id="PF04412">
    <property type="entry name" value="AcnX"/>
    <property type="match status" value="1"/>
</dbReference>
<accession>A0A0G4JX36</accession>
<dbReference type="PANTHER" id="PTHR36577:SF3">
    <property type="entry name" value="DUF521 DOMAIN PROTEIN (AFU_ORTHOLOGUE AFUA_6G00490)"/>
    <property type="match status" value="1"/>
</dbReference>
<evidence type="ECO:0000256" key="1">
    <source>
        <dbReference type="ARBA" id="ARBA00023004"/>
    </source>
</evidence>
<name>A0A0G4JX36_9GAMM</name>
<dbReference type="EMBL" id="CGIG01000001">
    <property type="protein sequence ID" value="CPR17985.1"/>
    <property type="molecule type" value="Genomic_DNA"/>
</dbReference>
<organism evidence="4 5">
    <name type="scientific">Brenneria goodwinii</name>
    <dbReference type="NCBI Taxonomy" id="1109412"/>
    <lineage>
        <taxon>Bacteria</taxon>
        <taxon>Pseudomonadati</taxon>
        <taxon>Pseudomonadota</taxon>
        <taxon>Gammaproteobacteria</taxon>
        <taxon>Enterobacterales</taxon>
        <taxon>Pectobacteriaceae</taxon>
        <taxon>Brenneria</taxon>
    </lineage>
</organism>
<sequence length="411" mass="45405">MELTHDEQAMLNGESGPVLQDALKLQLAIGEFWGARRFVAVSNVHMMGDIEVLGDAGKNFLERVAASAAKAICPTSTNARCVDFRLAERLRQDPREVAKETQVIRLLRYMEITTVDTCINYQTIYQPHFGEHIAWGDTGTVIYANSVLGARSNFEAGPAALAAALTGRTAEYGFHLDAHRQGNLLVQIDFAPQDLADWGAIGKVVGEANQNYFTVPVFTGIQRRISSDELKHLGASLASYGSMGMYHIVGITPEARTVDEAFGGNRPAQTMRITRQCIERVYDSYDDGGQALNLVVFSAPQLSVHEMKYLAELFRGRRVRADTQVFITTSNGVRSHAGQLGYLQTLEEAGVLILEGVCFYILQNLPQMREQNGWHNIVTNSAKLANIIRAHKFNSILRRTRECVAIATEGV</sequence>